<evidence type="ECO:0000259" key="2">
    <source>
        <dbReference type="Pfam" id="PF00156"/>
    </source>
</evidence>
<dbReference type="AlphaFoldDB" id="A0A9D1PHW8"/>
<protein>
    <submittedName>
        <fullName evidence="3">ComF family protein</fullName>
    </submittedName>
</protein>
<sequence length="212" mass="24694">MFDLLYPHKCQICGKDADILCEDCLKKGDYYFYQPFKLQSVDDVDSPLIYRDFVRQAMHRYKFNGRRSYADWFAKFTAECIQSKLDIWKPDFITYVPLSFGRWFKRGFNQSELVAKIISKKLDLPLEKTLVKRAFIKKQSSINDENKRAENVKNAFKIRKNAHVENKRILLIDDVITTGSTVVSCAKVLRNAGAQKIFVVSMTKTPIKSKKN</sequence>
<gene>
    <name evidence="3" type="ORF">H9746_05610</name>
</gene>
<dbReference type="SUPFAM" id="SSF53271">
    <property type="entry name" value="PRTase-like"/>
    <property type="match status" value="1"/>
</dbReference>
<dbReference type="PANTHER" id="PTHR47505">
    <property type="entry name" value="DNA UTILIZATION PROTEIN YHGH"/>
    <property type="match status" value="1"/>
</dbReference>
<dbReference type="EMBL" id="DXIE01000032">
    <property type="protein sequence ID" value="HIV62297.1"/>
    <property type="molecule type" value="Genomic_DNA"/>
</dbReference>
<name>A0A9D1PHW8_9FIRM</name>
<proteinExistence type="inferred from homology"/>
<dbReference type="InterPro" id="IPR051910">
    <property type="entry name" value="ComF/GntX_DNA_util-trans"/>
</dbReference>
<feature type="domain" description="Phosphoribosyltransferase" evidence="2">
    <location>
        <begin position="112"/>
        <end position="200"/>
    </location>
</feature>
<dbReference type="PANTHER" id="PTHR47505:SF1">
    <property type="entry name" value="DNA UTILIZATION PROTEIN YHGH"/>
    <property type="match status" value="1"/>
</dbReference>
<dbReference type="Gene3D" id="3.40.50.2020">
    <property type="match status" value="1"/>
</dbReference>
<dbReference type="Proteomes" id="UP000886808">
    <property type="component" value="Unassembled WGS sequence"/>
</dbReference>
<evidence type="ECO:0000313" key="3">
    <source>
        <dbReference type="EMBL" id="HIV62297.1"/>
    </source>
</evidence>
<reference evidence="3" key="2">
    <citation type="submission" date="2021-04" db="EMBL/GenBank/DDBJ databases">
        <authorList>
            <person name="Gilroy R."/>
        </authorList>
    </citation>
    <scope>NUCLEOTIDE SEQUENCE</scope>
    <source>
        <strain evidence="3">CHK193-4272</strain>
    </source>
</reference>
<organism evidence="3 4">
    <name type="scientific">Candidatus Butyricicoccus avistercoris</name>
    <dbReference type="NCBI Taxonomy" id="2838518"/>
    <lineage>
        <taxon>Bacteria</taxon>
        <taxon>Bacillati</taxon>
        <taxon>Bacillota</taxon>
        <taxon>Clostridia</taxon>
        <taxon>Eubacteriales</taxon>
        <taxon>Butyricicoccaceae</taxon>
        <taxon>Butyricicoccus</taxon>
    </lineage>
</organism>
<dbReference type="InterPro" id="IPR000836">
    <property type="entry name" value="PRTase_dom"/>
</dbReference>
<evidence type="ECO:0000256" key="1">
    <source>
        <dbReference type="ARBA" id="ARBA00008007"/>
    </source>
</evidence>
<evidence type="ECO:0000313" key="4">
    <source>
        <dbReference type="Proteomes" id="UP000886808"/>
    </source>
</evidence>
<dbReference type="CDD" id="cd06223">
    <property type="entry name" value="PRTases_typeI"/>
    <property type="match status" value="1"/>
</dbReference>
<accession>A0A9D1PHW8</accession>
<comment type="caution">
    <text evidence="3">The sequence shown here is derived from an EMBL/GenBank/DDBJ whole genome shotgun (WGS) entry which is preliminary data.</text>
</comment>
<dbReference type="InterPro" id="IPR029057">
    <property type="entry name" value="PRTase-like"/>
</dbReference>
<comment type="similarity">
    <text evidence="1">Belongs to the ComF/GntX family.</text>
</comment>
<dbReference type="Pfam" id="PF00156">
    <property type="entry name" value="Pribosyltran"/>
    <property type="match status" value="1"/>
</dbReference>
<reference evidence="3" key="1">
    <citation type="journal article" date="2021" name="PeerJ">
        <title>Extensive microbial diversity within the chicken gut microbiome revealed by metagenomics and culture.</title>
        <authorList>
            <person name="Gilroy R."/>
            <person name="Ravi A."/>
            <person name="Getino M."/>
            <person name="Pursley I."/>
            <person name="Horton D.L."/>
            <person name="Alikhan N.F."/>
            <person name="Baker D."/>
            <person name="Gharbi K."/>
            <person name="Hall N."/>
            <person name="Watson M."/>
            <person name="Adriaenssens E.M."/>
            <person name="Foster-Nyarko E."/>
            <person name="Jarju S."/>
            <person name="Secka A."/>
            <person name="Antonio M."/>
            <person name="Oren A."/>
            <person name="Chaudhuri R.R."/>
            <person name="La Ragione R."/>
            <person name="Hildebrand F."/>
            <person name="Pallen M.J."/>
        </authorList>
    </citation>
    <scope>NUCLEOTIDE SEQUENCE</scope>
    <source>
        <strain evidence="3">CHK193-4272</strain>
    </source>
</reference>